<dbReference type="InterPro" id="IPR006180">
    <property type="entry name" value="3-OHacyl-CoA_DH_CS"/>
</dbReference>
<evidence type="ECO:0000256" key="12">
    <source>
        <dbReference type="ARBA" id="ARBA00049556"/>
    </source>
</evidence>
<dbReference type="SUPFAM" id="SSF52096">
    <property type="entry name" value="ClpP/crotonase"/>
    <property type="match status" value="1"/>
</dbReference>
<dbReference type="InterPro" id="IPR036291">
    <property type="entry name" value="NAD(P)-bd_dom_sf"/>
</dbReference>
<comment type="pathway">
    <text evidence="1">Lipid metabolism; fatty acid beta-oxidation.</text>
</comment>
<sequence length="728" mass="78025">MFQGETIQISKLDEGFVELCFDRRGATVNKLDKLTTVEWREATKIIAGTPGVRGILVTSAKDAFIAAADINEFGATIKLLPEEMMAANLRTNDAVKAFEDLPIPTVAAINGFALGNGLEVALSAALRVMSTAAQVGLPDVSLGVVPGAGGTVRLPRVAGALVAIEWIAYGKPSEAAAAKEAGVVDEVCAPEALRETALAVLRKAAAGEIDWRARQAQKRQPLPLSADEVRALFEPAKAKVAASSPKHQPAALAAVELMEQAAGKDRAGAQQLECKAFVRMARTQAADSLVQAFHNDELLKKLFRQHAQSARPLKQGAVLGAGIMGGGIAYTSALRGTPVLMKDIAEKQLELGTSEAAKQLARQVKGGRLTQEKADLVLASIKPQLDYENFDTADVVIEAVVENMKVKHAVLSELEGAVREDTIIASNTSSLRIDDIAVPLKRPENFVGMHFFNPVPVMALVEVIKGAKTSDVAVSTAVGYGLAMGKTPIVVRDCPGFLVNRILTPYLRSFLQLVADGADFVQVDRAMEAFGWPMGPAYLEDVVGMDTGSHVVDVIAAGYANRMPPLAHDALKLMVENKRYGQKNGIGFYRYETDPAGKPKKSLASDTYDLLATLQPGGRREFSDEEIIERMMLPLLVESAHALEDGVVSTPAELDMALLLGIGFPKYLGGALKYADWLGLDQVVRLSDKYAHLGAQYCATDTMREMAAKGSTYYSAQERPNLNGPTYV</sequence>
<feature type="domain" description="3-hydroxyacyl-CoA dehydrogenase C-terminal" evidence="13">
    <location>
        <begin position="627"/>
        <end position="710"/>
    </location>
</feature>
<evidence type="ECO:0000256" key="1">
    <source>
        <dbReference type="ARBA" id="ARBA00005005"/>
    </source>
</evidence>
<evidence type="ECO:0000256" key="8">
    <source>
        <dbReference type="ARBA" id="ARBA00023027"/>
    </source>
</evidence>
<reference evidence="16" key="1">
    <citation type="journal article" date="2019" name="Int. J. Syst. Evol. Microbiol.">
        <title>The Global Catalogue of Microorganisms (GCM) 10K type strain sequencing project: providing services to taxonomists for standard genome sequencing and annotation.</title>
        <authorList>
            <consortium name="The Broad Institute Genomics Platform"/>
            <consortium name="The Broad Institute Genome Sequencing Center for Infectious Disease"/>
            <person name="Wu L."/>
            <person name="Ma J."/>
        </authorList>
    </citation>
    <scope>NUCLEOTIDE SEQUENCE [LARGE SCALE GENOMIC DNA]</scope>
    <source>
        <strain evidence="16">CCUG 39402</strain>
    </source>
</reference>
<dbReference type="InterPro" id="IPR001753">
    <property type="entry name" value="Enoyl-CoA_hydra/iso"/>
</dbReference>
<evidence type="ECO:0000256" key="4">
    <source>
        <dbReference type="ARBA" id="ARBA00012076"/>
    </source>
</evidence>
<dbReference type="SUPFAM" id="SSF48179">
    <property type="entry name" value="6-phosphogluconate dehydrogenase C-terminal domain-like"/>
    <property type="match status" value="2"/>
</dbReference>
<keyword evidence="8" id="KW-0520">NAD</keyword>
<keyword evidence="7" id="KW-0560">Oxidoreductase</keyword>
<dbReference type="Gene3D" id="3.90.226.10">
    <property type="entry name" value="2-enoyl-CoA Hydratase, Chain A, domain 1"/>
    <property type="match status" value="1"/>
</dbReference>
<evidence type="ECO:0000256" key="3">
    <source>
        <dbReference type="ARBA" id="ARBA00008750"/>
    </source>
</evidence>
<evidence type="ECO:0000256" key="2">
    <source>
        <dbReference type="ARBA" id="ARBA00007005"/>
    </source>
</evidence>
<comment type="catalytic activity">
    <reaction evidence="12">
        <text>a (3S)-3-hydroxyacyl-CoA + NAD(+) = a 3-oxoacyl-CoA + NADH + H(+)</text>
        <dbReference type="Rhea" id="RHEA:22432"/>
        <dbReference type="ChEBI" id="CHEBI:15378"/>
        <dbReference type="ChEBI" id="CHEBI:57318"/>
        <dbReference type="ChEBI" id="CHEBI:57540"/>
        <dbReference type="ChEBI" id="CHEBI:57945"/>
        <dbReference type="ChEBI" id="CHEBI:90726"/>
        <dbReference type="EC" id="1.1.1.35"/>
    </reaction>
</comment>
<keyword evidence="9" id="KW-0443">Lipid metabolism</keyword>
<dbReference type="Pfam" id="PF00378">
    <property type="entry name" value="ECH_1"/>
    <property type="match status" value="1"/>
</dbReference>
<evidence type="ECO:0000313" key="15">
    <source>
        <dbReference type="EMBL" id="MFC6280032.1"/>
    </source>
</evidence>
<comment type="similarity">
    <text evidence="3">In the N-terminal section; belongs to the enoyl-CoA hydratase/isomerase family.</text>
</comment>
<gene>
    <name evidence="15" type="primary">fadB</name>
    <name evidence="15" type="ORF">ACFQND_02135</name>
</gene>
<keyword evidence="16" id="KW-1185">Reference proteome</keyword>
<evidence type="ECO:0000259" key="14">
    <source>
        <dbReference type="Pfam" id="PF02737"/>
    </source>
</evidence>
<evidence type="ECO:0000256" key="7">
    <source>
        <dbReference type="ARBA" id="ARBA00023002"/>
    </source>
</evidence>
<organism evidence="15 16">
    <name type="scientific">Polaromonas aquatica</name>
    <dbReference type="NCBI Taxonomy" id="332657"/>
    <lineage>
        <taxon>Bacteria</taxon>
        <taxon>Pseudomonadati</taxon>
        <taxon>Pseudomonadota</taxon>
        <taxon>Betaproteobacteria</taxon>
        <taxon>Burkholderiales</taxon>
        <taxon>Comamonadaceae</taxon>
        <taxon>Polaromonas</taxon>
    </lineage>
</organism>
<evidence type="ECO:0000256" key="9">
    <source>
        <dbReference type="ARBA" id="ARBA00023098"/>
    </source>
</evidence>
<dbReference type="InterPro" id="IPR050136">
    <property type="entry name" value="FA_oxidation_alpha_subunit"/>
</dbReference>
<evidence type="ECO:0000256" key="6">
    <source>
        <dbReference type="ARBA" id="ARBA00022963"/>
    </source>
</evidence>
<keyword evidence="11" id="KW-0511">Multifunctional enzyme</keyword>
<keyword evidence="10" id="KW-0456">Lyase</keyword>
<dbReference type="InterPro" id="IPR029045">
    <property type="entry name" value="ClpP/crotonase-like_dom_sf"/>
</dbReference>
<proteinExistence type="inferred from homology"/>
<dbReference type="InterPro" id="IPR006108">
    <property type="entry name" value="3HC_DH_C"/>
</dbReference>
<dbReference type="Pfam" id="PF00725">
    <property type="entry name" value="3HCDH"/>
    <property type="match status" value="2"/>
</dbReference>
<dbReference type="Proteomes" id="UP001596270">
    <property type="component" value="Unassembled WGS sequence"/>
</dbReference>
<evidence type="ECO:0000256" key="11">
    <source>
        <dbReference type="ARBA" id="ARBA00023268"/>
    </source>
</evidence>
<dbReference type="PANTHER" id="PTHR43612:SF3">
    <property type="entry name" value="TRIFUNCTIONAL ENZYME SUBUNIT ALPHA, MITOCHONDRIAL"/>
    <property type="match status" value="1"/>
</dbReference>
<dbReference type="Gene3D" id="3.40.50.720">
    <property type="entry name" value="NAD(P)-binding Rossmann-like Domain"/>
    <property type="match status" value="1"/>
</dbReference>
<accession>A0ABW1TS20</accession>
<keyword evidence="6" id="KW-0442">Lipid degradation</keyword>
<feature type="domain" description="3-hydroxyacyl-CoA dehydrogenase NAD binding" evidence="14">
    <location>
        <begin position="317"/>
        <end position="494"/>
    </location>
</feature>
<dbReference type="Pfam" id="PF02737">
    <property type="entry name" value="3HCDH_N"/>
    <property type="match status" value="1"/>
</dbReference>
<dbReference type="EC" id="4.2.1.17" evidence="4"/>
<evidence type="ECO:0000259" key="13">
    <source>
        <dbReference type="Pfam" id="PF00725"/>
    </source>
</evidence>
<dbReference type="CDD" id="cd06558">
    <property type="entry name" value="crotonase-like"/>
    <property type="match status" value="1"/>
</dbReference>
<dbReference type="PROSITE" id="PS00067">
    <property type="entry name" value="3HCDH"/>
    <property type="match status" value="1"/>
</dbReference>
<comment type="similarity">
    <text evidence="2">In the central section; belongs to the 3-hydroxyacyl-CoA dehydrogenase family.</text>
</comment>
<dbReference type="SUPFAM" id="SSF51735">
    <property type="entry name" value="NAD(P)-binding Rossmann-fold domains"/>
    <property type="match status" value="1"/>
</dbReference>
<dbReference type="Gene3D" id="1.10.1040.50">
    <property type="match status" value="1"/>
</dbReference>
<protein>
    <recommendedName>
        <fullName evidence="4">enoyl-CoA hydratase</fullName>
        <ecNumber evidence="4">4.2.1.17</ecNumber>
    </recommendedName>
</protein>
<evidence type="ECO:0000256" key="5">
    <source>
        <dbReference type="ARBA" id="ARBA00022832"/>
    </source>
</evidence>
<keyword evidence="5" id="KW-0276">Fatty acid metabolism</keyword>
<dbReference type="NCBIfam" id="NF008727">
    <property type="entry name" value="PRK11730.1"/>
    <property type="match status" value="1"/>
</dbReference>
<dbReference type="InterPro" id="IPR008927">
    <property type="entry name" value="6-PGluconate_DH-like_C_sf"/>
</dbReference>
<dbReference type="InterPro" id="IPR006176">
    <property type="entry name" value="3-OHacyl-CoA_DH_NAD-bd"/>
</dbReference>
<evidence type="ECO:0000256" key="10">
    <source>
        <dbReference type="ARBA" id="ARBA00023239"/>
    </source>
</evidence>
<dbReference type="EMBL" id="JBHSRS010000004">
    <property type="protein sequence ID" value="MFC6280032.1"/>
    <property type="molecule type" value="Genomic_DNA"/>
</dbReference>
<comment type="caution">
    <text evidence="15">The sequence shown here is derived from an EMBL/GenBank/DDBJ whole genome shotgun (WGS) entry which is preliminary data.</text>
</comment>
<feature type="domain" description="3-hydroxyacyl-CoA dehydrogenase C-terminal" evidence="13">
    <location>
        <begin position="496"/>
        <end position="591"/>
    </location>
</feature>
<evidence type="ECO:0000313" key="16">
    <source>
        <dbReference type="Proteomes" id="UP001596270"/>
    </source>
</evidence>
<name>A0ABW1TS20_9BURK</name>
<dbReference type="PANTHER" id="PTHR43612">
    <property type="entry name" value="TRIFUNCTIONAL ENZYME SUBUNIT ALPHA"/>
    <property type="match status" value="1"/>
</dbReference>
<dbReference type="RefSeq" id="WP_371437996.1">
    <property type="nucleotide sequence ID" value="NZ_JBHSRS010000004.1"/>
</dbReference>